<reference evidence="1" key="2">
    <citation type="journal article" date="2024" name="Plant">
        <title>Genomic evolution and insights into agronomic trait innovations of Sesamum species.</title>
        <authorList>
            <person name="Miao H."/>
            <person name="Wang L."/>
            <person name="Qu L."/>
            <person name="Liu H."/>
            <person name="Sun Y."/>
            <person name="Le M."/>
            <person name="Wang Q."/>
            <person name="Wei S."/>
            <person name="Zheng Y."/>
            <person name="Lin W."/>
            <person name="Duan Y."/>
            <person name="Cao H."/>
            <person name="Xiong S."/>
            <person name="Wang X."/>
            <person name="Wei L."/>
            <person name="Li C."/>
            <person name="Ma Q."/>
            <person name="Ju M."/>
            <person name="Zhao R."/>
            <person name="Li G."/>
            <person name="Mu C."/>
            <person name="Tian Q."/>
            <person name="Mei H."/>
            <person name="Zhang T."/>
            <person name="Gao T."/>
            <person name="Zhang H."/>
        </authorList>
    </citation>
    <scope>NUCLEOTIDE SEQUENCE</scope>
    <source>
        <strain evidence="1">K16</strain>
    </source>
</reference>
<gene>
    <name evidence="1" type="ORF">Sango_2965100</name>
</gene>
<organism evidence="1 2">
    <name type="scientific">Sesamum angolense</name>
    <dbReference type="NCBI Taxonomy" id="2727404"/>
    <lineage>
        <taxon>Eukaryota</taxon>
        <taxon>Viridiplantae</taxon>
        <taxon>Streptophyta</taxon>
        <taxon>Embryophyta</taxon>
        <taxon>Tracheophyta</taxon>
        <taxon>Spermatophyta</taxon>
        <taxon>Magnoliopsida</taxon>
        <taxon>eudicotyledons</taxon>
        <taxon>Gunneridae</taxon>
        <taxon>Pentapetalae</taxon>
        <taxon>asterids</taxon>
        <taxon>lamiids</taxon>
        <taxon>Lamiales</taxon>
        <taxon>Pedaliaceae</taxon>
        <taxon>Sesamum</taxon>
    </lineage>
</organism>
<evidence type="ECO:0000313" key="1">
    <source>
        <dbReference type="EMBL" id="KAK4381468.1"/>
    </source>
</evidence>
<evidence type="ECO:0000313" key="2">
    <source>
        <dbReference type="Proteomes" id="UP001289374"/>
    </source>
</evidence>
<dbReference type="Proteomes" id="UP001289374">
    <property type="component" value="Unassembled WGS sequence"/>
</dbReference>
<dbReference type="AlphaFoldDB" id="A0AAE1T4L9"/>
<proteinExistence type="predicted"/>
<reference evidence="1" key="1">
    <citation type="submission" date="2020-06" db="EMBL/GenBank/DDBJ databases">
        <authorList>
            <person name="Li T."/>
            <person name="Hu X."/>
            <person name="Zhang T."/>
            <person name="Song X."/>
            <person name="Zhang H."/>
            <person name="Dai N."/>
            <person name="Sheng W."/>
            <person name="Hou X."/>
            <person name="Wei L."/>
        </authorList>
    </citation>
    <scope>NUCLEOTIDE SEQUENCE</scope>
    <source>
        <strain evidence="1">K16</strain>
        <tissue evidence="1">Leaf</tissue>
    </source>
</reference>
<dbReference type="EMBL" id="JACGWL010000874">
    <property type="protein sequence ID" value="KAK4381468.1"/>
    <property type="molecule type" value="Genomic_DNA"/>
</dbReference>
<name>A0AAE1T4L9_9LAMI</name>
<accession>A0AAE1T4L9</accession>
<comment type="caution">
    <text evidence="1">The sequence shown here is derived from an EMBL/GenBank/DDBJ whole genome shotgun (WGS) entry which is preliminary data.</text>
</comment>
<protein>
    <submittedName>
        <fullName evidence="1">Uncharacterized protein</fullName>
    </submittedName>
</protein>
<sequence>MCNHSCLEDLVYRKAFEIFFGKAITTDLLQAKKISSIKWSTHQDHPWIISSIELQKLRAFSSTVETVTGSLPLQRWSDKSFENSRKGVEEPHQSIPNLVVKLYCNDDTVAEVLQKVARR</sequence>
<keyword evidence="2" id="KW-1185">Reference proteome</keyword>